<dbReference type="AlphaFoldDB" id="A0AAD3CZ68"/>
<dbReference type="InterPro" id="IPR005225">
    <property type="entry name" value="Small_GTP-bd"/>
</dbReference>
<dbReference type="NCBIfam" id="TIGR00231">
    <property type="entry name" value="small_GTP"/>
    <property type="match status" value="1"/>
</dbReference>
<proteinExistence type="predicted"/>
<keyword evidence="2" id="KW-0378">Hydrolase</keyword>
<evidence type="ECO:0000259" key="1">
    <source>
        <dbReference type="Pfam" id="PF00350"/>
    </source>
</evidence>
<dbReference type="GO" id="GO:0005525">
    <property type="term" value="F:GTP binding"/>
    <property type="evidence" value="ECO:0007669"/>
    <property type="project" value="InterPro"/>
</dbReference>
<dbReference type="Gene3D" id="3.40.50.300">
    <property type="entry name" value="P-loop containing nucleotide triphosphate hydrolases"/>
    <property type="match status" value="1"/>
</dbReference>
<name>A0AAD3CZ68_9STRA</name>
<keyword evidence="3" id="KW-1185">Reference proteome</keyword>
<protein>
    <submittedName>
        <fullName evidence="2">P-loop containing nucleoside triphosphate hydrolase protein</fullName>
    </submittedName>
</protein>
<gene>
    <name evidence="2" type="ORF">CTEN210_11194</name>
</gene>
<dbReference type="Proteomes" id="UP001054902">
    <property type="component" value="Unassembled WGS sequence"/>
</dbReference>
<dbReference type="CDD" id="cd09912">
    <property type="entry name" value="DLP_2"/>
    <property type="match status" value="1"/>
</dbReference>
<dbReference type="GO" id="GO:0016787">
    <property type="term" value="F:hydrolase activity"/>
    <property type="evidence" value="ECO:0007669"/>
    <property type="project" value="UniProtKB-KW"/>
</dbReference>
<organism evidence="2 3">
    <name type="scientific">Chaetoceros tenuissimus</name>
    <dbReference type="NCBI Taxonomy" id="426638"/>
    <lineage>
        <taxon>Eukaryota</taxon>
        <taxon>Sar</taxon>
        <taxon>Stramenopiles</taxon>
        <taxon>Ochrophyta</taxon>
        <taxon>Bacillariophyta</taxon>
        <taxon>Coscinodiscophyceae</taxon>
        <taxon>Chaetocerotophycidae</taxon>
        <taxon>Chaetocerotales</taxon>
        <taxon>Chaetocerotaceae</taxon>
        <taxon>Chaetoceros</taxon>
    </lineage>
</organism>
<sequence length="710" mass="78223">MILARHVARRNLRDSLTASVSSSFQSTYTNTAKASFSSADTNFIKDPRTDSQSSLDKLLEGGRGILNLLTNLQRELLLEQKDLSRQATALAQKVGGVDLQYTGHSPFLEQILTPNRDTSDQAISDRADSKEALESTFSVVIAGEFNAGKSTLINALLGDKLLETGSLPTTDQITVITGFQNEEIEKNNSQDSTEETLEKVVTTTGHSNAIILHRVPNMPLLNDLTLIDTPGTNAVINNHTTRTLKLLPSADLILFVTSADRPFPESEKQLLKSIQNYRKNIVIIINKMDVLEASGGDHGESEKNKVTQFVAENAADLLGARAIVLPVSAKDALAAKLIHGSEIDTNSDNKSASFTKSKVWKRSNFSDLEKFLMESLTDETKVQAKLLNPLGVTEGMLNECMDVLKRRAKELETDTATVQLLQSQMDSWMYDMDKDMKEFQSNVQDILAKEKDRCDKFLNSMGFFERYALILGSDDAKLNTKWNDTKSITVSHDIQKELLSVASDCSETIATSSRAQGQAVIEYLGKRPVVVGQNLVGSVTAASRFEDTRKELSGKMAEAVKSVLSTYNADEEKSRVFGPLKTATYISGSANLASLLSGATTALEMVDIIPGSACSIAFAILGFSIMPYTNGKIVSDYEETWVNRDEKLNSALETLAIREIQRIYKRILDGVAPYTRYVTTEEKGIETMKEECDALSNFAQVLRNKIIKLR</sequence>
<accession>A0AAD3CZ68</accession>
<dbReference type="PANTHER" id="PTHR43681:SF1">
    <property type="entry name" value="SARCALUMENIN"/>
    <property type="match status" value="1"/>
</dbReference>
<reference evidence="2 3" key="1">
    <citation type="journal article" date="2021" name="Sci. Rep.">
        <title>The genome of the diatom Chaetoceros tenuissimus carries an ancient integrated fragment of an extant virus.</title>
        <authorList>
            <person name="Hongo Y."/>
            <person name="Kimura K."/>
            <person name="Takaki Y."/>
            <person name="Yoshida Y."/>
            <person name="Baba S."/>
            <person name="Kobayashi G."/>
            <person name="Nagasaki K."/>
            <person name="Hano T."/>
            <person name="Tomaru Y."/>
        </authorList>
    </citation>
    <scope>NUCLEOTIDE SEQUENCE [LARGE SCALE GENOMIC DNA]</scope>
    <source>
        <strain evidence="2 3">NIES-3715</strain>
    </source>
</reference>
<dbReference type="SUPFAM" id="SSF52540">
    <property type="entry name" value="P-loop containing nucleoside triphosphate hydrolases"/>
    <property type="match status" value="1"/>
</dbReference>
<dbReference type="PANTHER" id="PTHR43681">
    <property type="entry name" value="TRANSMEMBRANE GTPASE FZO"/>
    <property type="match status" value="1"/>
</dbReference>
<dbReference type="InterPro" id="IPR051943">
    <property type="entry name" value="TRAFAC_Dynamin-like_GTPase"/>
</dbReference>
<evidence type="ECO:0000313" key="2">
    <source>
        <dbReference type="EMBL" id="GFH54718.1"/>
    </source>
</evidence>
<evidence type="ECO:0000313" key="3">
    <source>
        <dbReference type="Proteomes" id="UP001054902"/>
    </source>
</evidence>
<feature type="domain" description="Dynamin N-terminal" evidence="1">
    <location>
        <begin position="139"/>
        <end position="287"/>
    </location>
</feature>
<dbReference type="EMBL" id="BLLK01000047">
    <property type="protein sequence ID" value="GFH54718.1"/>
    <property type="molecule type" value="Genomic_DNA"/>
</dbReference>
<dbReference type="InterPro" id="IPR027417">
    <property type="entry name" value="P-loop_NTPase"/>
</dbReference>
<dbReference type="Pfam" id="PF00350">
    <property type="entry name" value="Dynamin_N"/>
    <property type="match status" value="1"/>
</dbReference>
<dbReference type="InterPro" id="IPR045063">
    <property type="entry name" value="Dynamin_N"/>
</dbReference>
<comment type="caution">
    <text evidence="2">The sequence shown here is derived from an EMBL/GenBank/DDBJ whole genome shotgun (WGS) entry which is preliminary data.</text>
</comment>